<accession>A0A9D1VWH0</accession>
<dbReference type="InterPro" id="IPR050536">
    <property type="entry name" value="DtxR_MntR_Metal-Reg"/>
</dbReference>
<dbReference type="SUPFAM" id="SSF46785">
    <property type="entry name" value="Winged helix' DNA-binding domain"/>
    <property type="match status" value="1"/>
</dbReference>
<dbReference type="AlphaFoldDB" id="A0A9D1VWH0"/>
<dbReference type="EMBL" id="DXFA01000067">
    <property type="protein sequence ID" value="HIX48078.1"/>
    <property type="molecule type" value="Genomic_DNA"/>
</dbReference>
<dbReference type="InterPro" id="IPR022689">
    <property type="entry name" value="Iron_dep_repressor"/>
</dbReference>
<evidence type="ECO:0000313" key="6">
    <source>
        <dbReference type="EMBL" id="HIX48078.1"/>
    </source>
</evidence>
<dbReference type="Proteomes" id="UP000824243">
    <property type="component" value="Unassembled WGS sequence"/>
</dbReference>
<dbReference type="Gene3D" id="1.10.10.10">
    <property type="entry name" value="Winged helix-like DNA-binding domain superfamily/Winged helix DNA-binding domain"/>
    <property type="match status" value="1"/>
</dbReference>
<dbReference type="InterPro" id="IPR036421">
    <property type="entry name" value="Fe_dep_repressor_sf"/>
</dbReference>
<dbReference type="InterPro" id="IPR022687">
    <property type="entry name" value="HTH_DTXR"/>
</dbReference>
<keyword evidence="4" id="KW-0804">Transcription</keyword>
<dbReference type="InterPro" id="IPR036390">
    <property type="entry name" value="WH_DNA-bd_sf"/>
</dbReference>
<evidence type="ECO:0000313" key="7">
    <source>
        <dbReference type="Proteomes" id="UP000824243"/>
    </source>
</evidence>
<dbReference type="PANTHER" id="PTHR33238:SF7">
    <property type="entry name" value="IRON-DEPENDENT TRANSCRIPTIONAL REGULATOR"/>
    <property type="match status" value="1"/>
</dbReference>
<reference evidence="6" key="1">
    <citation type="journal article" date="2021" name="PeerJ">
        <title>Extensive microbial diversity within the chicken gut microbiome revealed by metagenomics and culture.</title>
        <authorList>
            <person name="Gilroy R."/>
            <person name="Ravi A."/>
            <person name="Getino M."/>
            <person name="Pursley I."/>
            <person name="Horton D.L."/>
            <person name="Alikhan N.F."/>
            <person name="Baker D."/>
            <person name="Gharbi K."/>
            <person name="Hall N."/>
            <person name="Watson M."/>
            <person name="Adriaenssens E.M."/>
            <person name="Foster-Nyarko E."/>
            <person name="Jarju S."/>
            <person name="Secka A."/>
            <person name="Antonio M."/>
            <person name="Oren A."/>
            <person name="Chaudhuri R.R."/>
            <person name="La Ragione R."/>
            <person name="Hildebrand F."/>
            <person name="Pallen M.J."/>
        </authorList>
    </citation>
    <scope>NUCLEOTIDE SEQUENCE</scope>
    <source>
        <strain evidence="6">ChiSjej5B23-15282</strain>
    </source>
</reference>
<dbReference type="SMART" id="SM00529">
    <property type="entry name" value="HTH_DTXR"/>
    <property type="match status" value="1"/>
</dbReference>
<proteinExistence type="inferred from homology"/>
<dbReference type="GO" id="GO:0003700">
    <property type="term" value="F:DNA-binding transcription factor activity"/>
    <property type="evidence" value="ECO:0007669"/>
    <property type="project" value="InterPro"/>
</dbReference>
<evidence type="ECO:0000256" key="1">
    <source>
        <dbReference type="ARBA" id="ARBA00007871"/>
    </source>
</evidence>
<gene>
    <name evidence="6" type="ORF">H9981_03555</name>
</gene>
<dbReference type="GO" id="GO:0046983">
    <property type="term" value="F:protein dimerization activity"/>
    <property type="evidence" value="ECO:0007669"/>
    <property type="project" value="InterPro"/>
</dbReference>
<evidence type="ECO:0000259" key="5">
    <source>
        <dbReference type="PROSITE" id="PS50944"/>
    </source>
</evidence>
<dbReference type="InterPro" id="IPR036388">
    <property type="entry name" value="WH-like_DNA-bd_sf"/>
</dbReference>
<evidence type="ECO:0000256" key="2">
    <source>
        <dbReference type="ARBA" id="ARBA00023015"/>
    </source>
</evidence>
<feature type="domain" description="HTH dtxR-type" evidence="5">
    <location>
        <begin position="3"/>
        <end position="63"/>
    </location>
</feature>
<evidence type="ECO:0000256" key="3">
    <source>
        <dbReference type="ARBA" id="ARBA00023125"/>
    </source>
</evidence>
<comment type="caution">
    <text evidence="6">The sequence shown here is derived from an EMBL/GenBank/DDBJ whole genome shotgun (WGS) entry which is preliminary data.</text>
</comment>
<evidence type="ECO:0000256" key="4">
    <source>
        <dbReference type="ARBA" id="ARBA00023163"/>
    </source>
</evidence>
<dbReference type="Pfam" id="PF01325">
    <property type="entry name" value="Fe_dep_repress"/>
    <property type="match status" value="1"/>
</dbReference>
<dbReference type="InterPro" id="IPR001367">
    <property type="entry name" value="Fe_dep_repressor"/>
</dbReference>
<dbReference type="Gene3D" id="1.10.60.10">
    <property type="entry name" value="Iron dependent repressor, metal binding and dimerisation domain"/>
    <property type="match status" value="1"/>
</dbReference>
<protein>
    <submittedName>
        <fullName evidence="6">Metal-dependent transcriptional regulator</fullName>
    </submittedName>
</protein>
<sequence length="120" mass="13732">MELGQSLEDYLEAVYRLSQKQDVRNIDIALLLGRSKPSVSVAVKELIEKGYAKKDSRGTIILTEKGRKMAENIYNRHLYYTKLLIAAGVDQKRAEYEGCRMEHILSDDSHEKLKKFIGSI</sequence>
<dbReference type="PROSITE" id="PS50944">
    <property type="entry name" value="HTH_DTXR"/>
    <property type="match status" value="1"/>
</dbReference>
<comment type="similarity">
    <text evidence="1">Belongs to the DtxR/MntR family.</text>
</comment>
<dbReference type="GO" id="GO:0003677">
    <property type="term" value="F:DNA binding"/>
    <property type="evidence" value="ECO:0007669"/>
    <property type="project" value="UniProtKB-KW"/>
</dbReference>
<name>A0A9D1VWH0_9FIRM</name>
<dbReference type="SUPFAM" id="SSF47979">
    <property type="entry name" value="Iron-dependent repressor protein, dimerization domain"/>
    <property type="match status" value="1"/>
</dbReference>
<organism evidence="6 7">
    <name type="scientific">Candidatus Mediterraneibacter caccavium</name>
    <dbReference type="NCBI Taxonomy" id="2838661"/>
    <lineage>
        <taxon>Bacteria</taxon>
        <taxon>Bacillati</taxon>
        <taxon>Bacillota</taxon>
        <taxon>Clostridia</taxon>
        <taxon>Lachnospirales</taxon>
        <taxon>Lachnospiraceae</taxon>
        <taxon>Mediterraneibacter</taxon>
    </lineage>
</organism>
<dbReference type="GO" id="GO:0046914">
    <property type="term" value="F:transition metal ion binding"/>
    <property type="evidence" value="ECO:0007669"/>
    <property type="project" value="InterPro"/>
</dbReference>
<dbReference type="Pfam" id="PF02742">
    <property type="entry name" value="Fe_dep_repr_C"/>
    <property type="match status" value="1"/>
</dbReference>
<reference evidence="6" key="2">
    <citation type="submission" date="2021-04" db="EMBL/GenBank/DDBJ databases">
        <authorList>
            <person name="Gilroy R."/>
        </authorList>
    </citation>
    <scope>NUCLEOTIDE SEQUENCE</scope>
    <source>
        <strain evidence="6">ChiSjej5B23-15282</strain>
    </source>
</reference>
<dbReference type="PANTHER" id="PTHR33238">
    <property type="entry name" value="IRON (METAL) DEPENDENT REPRESSOR, DTXR FAMILY"/>
    <property type="match status" value="1"/>
</dbReference>
<keyword evidence="2" id="KW-0805">Transcription regulation</keyword>
<keyword evidence="3" id="KW-0238">DNA-binding</keyword>